<feature type="region of interest" description="Disordered" evidence="1">
    <location>
        <begin position="314"/>
        <end position="353"/>
    </location>
</feature>
<sequence>MPSPTMKEKHSFWKRQISSTADTPQNRGRDEGGGQGAVTQIIAQQYPSYNPNNATSPATVITDTQNDQEAQRLNNKNMKAIVTACLVVVSILLVLFILYLFWRTYKRKRREKKRKELIEEANGSEPGRHVIQPPPPVLTVRIESDSSISKATLNSSHGPSMSTLHETSPISKPHSVPFSHLNESSSSSSFRAARNQVQSRPSGLSLNTTASMLTGSERHDTCSTPMTSPNYDENAYRLSRALQSSPVVSALLYESFDTQAVRKNGKQKEGERSFDWTQCEFEKEEEAAMWLPELKTEFSQVSYHNRTISEPAQIGIAADRRGDSNDTNSPISPKTTLEQLASSTPTSATSTHFARSPSLVIVPYSPRSATLSRHATNKASDPSHSRNFVVMSRQRPSSAGVLSTTFETTRPQHLRTVSSVVSDSECSTESLRRAGALAIRNSVSSLKMGDSNSLSSPISTKGRHKDSQYPPSASRSTTTNKRLKKPSSSGSGSGKSDNIELFKMNYGFEAVAT</sequence>
<dbReference type="GeneID" id="37023483"/>
<dbReference type="InParanoid" id="A0A316VBU7"/>
<feature type="region of interest" description="Disordered" evidence="1">
    <location>
        <begin position="446"/>
        <end position="498"/>
    </location>
</feature>
<feature type="region of interest" description="Disordered" evidence="1">
    <location>
        <begin position="150"/>
        <end position="228"/>
    </location>
</feature>
<name>A0A316VBU7_9BASI</name>
<evidence type="ECO:0000256" key="2">
    <source>
        <dbReference type="SAM" id="Phobius"/>
    </source>
</evidence>
<keyword evidence="2" id="KW-0472">Membrane</keyword>
<feature type="compositionally biased region" description="Polar residues" evidence="1">
    <location>
        <begin position="16"/>
        <end position="26"/>
    </location>
</feature>
<protein>
    <submittedName>
        <fullName evidence="3">Uncharacterized protein</fullName>
    </submittedName>
</protein>
<feature type="compositionally biased region" description="Low complexity" evidence="1">
    <location>
        <begin position="486"/>
        <end position="496"/>
    </location>
</feature>
<evidence type="ECO:0000313" key="3">
    <source>
        <dbReference type="EMBL" id="PWN35137.1"/>
    </source>
</evidence>
<dbReference type="EMBL" id="KZ819603">
    <property type="protein sequence ID" value="PWN35137.1"/>
    <property type="molecule type" value="Genomic_DNA"/>
</dbReference>
<feature type="compositionally biased region" description="Polar residues" evidence="1">
    <location>
        <begin position="150"/>
        <end position="170"/>
    </location>
</feature>
<feature type="compositionally biased region" description="Polar residues" evidence="1">
    <location>
        <begin position="446"/>
        <end position="459"/>
    </location>
</feature>
<dbReference type="AlphaFoldDB" id="A0A316VBU7"/>
<keyword evidence="4" id="KW-1185">Reference proteome</keyword>
<feature type="compositionally biased region" description="Polar residues" evidence="1">
    <location>
        <begin position="325"/>
        <end position="340"/>
    </location>
</feature>
<feature type="compositionally biased region" description="Low complexity" evidence="1">
    <location>
        <begin position="341"/>
        <end position="351"/>
    </location>
</feature>
<feature type="compositionally biased region" description="Basic and acidic residues" evidence="1">
    <location>
        <begin position="1"/>
        <end position="11"/>
    </location>
</feature>
<accession>A0A316VBU7</accession>
<feature type="transmembrane region" description="Helical" evidence="2">
    <location>
        <begin position="80"/>
        <end position="102"/>
    </location>
</feature>
<proteinExistence type="predicted"/>
<evidence type="ECO:0000256" key="1">
    <source>
        <dbReference type="SAM" id="MobiDB-lite"/>
    </source>
</evidence>
<reference evidence="3 4" key="1">
    <citation type="journal article" date="2018" name="Mol. Biol. Evol.">
        <title>Broad Genomic Sampling Reveals a Smut Pathogenic Ancestry of the Fungal Clade Ustilaginomycotina.</title>
        <authorList>
            <person name="Kijpornyongpan T."/>
            <person name="Mondo S.J."/>
            <person name="Barry K."/>
            <person name="Sandor L."/>
            <person name="Lee J."/>
            <person name="Lipzen A."/>
            <person name="Pangilinan J."/>
            <person name="LaButti K."/>
            <person name="Hainaut M."/>
            <person name="Henrissat B."/>
            <person name="Grigoriev I.V."/>
            <person name="Spatafora J.W."/>
            <person name="Aime M.C."/>
        </authorList>
    </citation>
    <scope>NUCLEOTIDE SEQUENCE [LARGE SCALE GENOMIC DNA]</scope>
    <source>
        <strain evidence="3 4">MCA 3882</strain>
    </source>
</reference>
<dbReference type="RefSeq" id="XP_025355439.1">
    <property type="nucleotide sequence ID" value="XM_025501702.1"/>
</dbReference>
<dbReference type="Proteomes" id="UP000245771">
    <property type="component" value="Unassembled WGS sequence"/>
</dbReference>
<feature type="compositionally biased region" description="Polar residues" evidence="1">
    <location>
        <begin position="195"/>
        <end position="214"/>
    </location>
</feature>
<feature type="region of interest" description="Disordered" evidence="1">
    <location>
        <begin position="1"/>
        <end position="35"/>
    </location>
</feature>
<keyword evidence="2" id="KW-1133">Transmembrane helix</keyword>
<feature type="compositionally biased region" description="Polar residues" evidence="1">
    <location>
        <begin position="469"/>
        <end position="480"/>
    </location>
</feature>
<organism evidence="3 4">
    <name type="scientific">Meira miltonrushii</name>
    <dbReference type="NCBI Taxonomy" id="1280837"/>
    <lineage>
        <taxon>Eukaryota</taxon>
        <taxon>Fungi</taxon>
        <taxon>Dikarya</taxon>
        <taxon>Basidiomycota</taxon>
        <taxon>Ustilaginomycotina</taxon>
        <taxon>Exobasidiomycetes</taxon>
        <taxon>Exobasidiales</taxon>
        <taxon>Brachybasidiaceae</taxon>
        <taxon>Meira</taxon>
    </lineage>
</organism>
<evidence type="ECO:0000313" key="4">
    <source>
        <dbReference type="Proteomes" id="UP000245771"/>
    </source>
</evidence>
<keyword evidence="2" id="KW-0812">Transmembrane</keyword>
<gene>
    <name evidence="3" type="ORF">FA14DRAFT_189140</name>
</gene>